<gene>
    <name evidence="2" type="ORF">KC669_00675</name>
</gene>
<proteinExistence type="predicted"/>
<dbReference type="InterPro" id="IPR000305">
    <property type="entry name" value="GIY-YIG_endonuc"/>
</dbReference>
<reference evidence="2" key="2">
    <citation type="journal article" date="2021" name="Microbiome">
        <title>Successional dynamics and alternative stable states in a saline activated sludge microbial community over 9 years.</title>
        <authorList>
            <person name="Wang Y."/>
            <person name="Ye J."/>
            <person name="Ju F."/>
            <person name="Liu L."/>
            <person name="Boyd J.A."/>
            <person name="Deng Y."/>
            <person name="Parks D.H."/>
            <person name="Jiang X."/>
            <person name="Yin X."/>
            <person name="Woodcroft B.J."/>
            <person name="Tyson G.W."/>
            <person name="Hugenholtz P."/>
            <person name="Polz M.F."/>
            <person name="Zhang T."/>
        </authorList>
    </citation>
    <scope>NUCLEOTIDE SEQUENCE</scope>
    <source>
        <strain evidence="2">HKST-UBA09</strain>
    </source>
</reference>
<dbReference type="InterPro" id="IPR035901">
    <property type="entry name" value="GIY-YIG_endonuc_sf"/>
</dbReference>
<evidence type="ECO:0000313" key="3">
    <source>
        <dbReference type="Proteomes" id="UP000714915"/>
    </source>
</evidence>
<dbReference type="PROSITE" id="PS50164">
    <property type="entry name" value="GIY_YIG"/>
    <property type="match status" value="1"/>
</dbReference>
<accession>A0A955L9B7</accession>
<reference evidence="2" key="1">
    <citation type="submission" date="2020-04" db="EMBL/GenBank/DDBJ databases">
        <authorList>
            <person name="Zhang T."/>
        </authorList>
    </citation>
    <scope>NUCLEOTIDE SEQUENCE</scope>
    <source>
        <strain evidence="2">HKST-UBA09</strain>
    </source>
</reference>
<dbReference type="SUPFAM" id="SSF82771">
    <property type="entry name" value="GIY-YIG endonuclease"/>
    <property type="match status" value="1"/>
</dbReference>
<dbReference type="Proteomes" id="UP000714915">
    <property type="component" value="Unassembled WGS sequence"/>
</dbReference>
<dbReference type="AlphaFoldDB" id="A0A955L9B7"/>
<evidence type="ECO:0000259" key="1">
    <source>
        <dbReference type="PROSITE" id="PS50164"/>
    </source>
</evidence>
<sequence>MYYVYILYSESLNKTYTGETSNLRKRLVGHKSGNTQTTRNSSDYKLVWYASSIDQLKAKKFERYLKTSSGRAFIKKRLLGKLVGSS</sequence>
<name>A0A955L9B7_9BACT</name>
<evidence type="ECO:0000313" key="2">
    <source>
        <dbReference type="EMBL" id="MCA9386525.1"/>
    </source>
</evidence>
<protein>
    <submittedName>
        <fullName evidence="2">GIY-YIG nuclease family protein</fullName>
    </submittedName>
</protein>
<dbReference type="Gene3D" id="3.40.1440.10">
    <property type="entry name" value="GIY-YIG endonuclease"/>
    <property type="match status" value="1"/>
</dbReference>
<feature type="domain" description="GIY-YIG" evidence="1">
    <location>
        <begin position="1"/>
        <end position="75"/>
    </location>
</feature>
<dbReference type="Pfam" id="PF01541">
    <property type="entry name" value="GIY-YIG"/>
    <property type="match status" value="1"/>
</dbReference>
<dbReference type="EMBL" id="JAGQLF010000005">
    <property type="protein sequence ID" value="MCA9386525.1"/>
    <property type="molecule type" value="Genomic_DNA"/>
</dbReference>
<organism evidence="2 3">
    <name type="scientific">Candidatus Dojkabacteria bacterium</name>
    <dbReference type="NCBI Taxonomy" id="2099670"/>
    <lineage>
        <taxon>Bacteria</taxon>
        <taxon>Candidatus Dojkabacteria</taxon>
    </lineage>
</organism>
<comment type="caution">
    <text evidence="2">The sequence shown here is derived from an EMBL/GenBank/DDBJ whole genome shotgun (WGS) entry which is preliminary data.</text>
</comment>